<dbReference type="InterPro" id="IPR036457">
    <property type="entry name" value="PPM-type-like_dom_sf"/>
</dbReference>
<dbReference type="Proteomes" id="UP000318578">
    <property type="component" value="Unassembled WGS sequence"/>
</dbReference>
<evidence type="ECO:0000313" key="4">
    <source>
        <dbReference type="EMBL" id="TVT22296.1"/>
    </source>
</evidence>
<sequence>MVGAISIENRPSPARPAGRLATPRGAGGCLKLIESPAKRGERALSVPPGLTDSERLARPSPVPTDPGWDGVPCPAVQVEPGGVVRAVNQSAQRLFPAVRTGAELGECAPSWLAEANRDPGAHAGGWVDERSFEAHAVRHDDDSTTWWLVEDTGTQRAREALRLERARAEFLTEACTALLGSLNLERCMEVAAERAAAHLADAALVIAPGTRRRYPVVRCSRGERPVHAQLEIDPDEIPGLGEALQGFPPVPSRWIDPATAPDWLLPEGFGEVGGIVVTPLPGHGMPAGALILLRRVRQPAFSDDEEIFARLFASRSGAAMSAARVFAQQASITETLMRDLLPPVLHQVAGVEFAGAYRPSQDSEHVGGDFYDVHPGVDGESLAVLGDVCGKGLEAAVLTGKIRNTLQALLPMADDHKRMLELLNGSLVNSHDTRFVTLVLASAARHGGGVRLRLTSAGHLPPLIVRANGHVEEAETAGTLVGVLPQIQASTAEVTLAPGETCLLYTDGITEARGGPLGDGMYGEERLRRALAECCGMPAEAVVERVQMLASQWVGRNSHDDMAVLAITAPRGQHLTAVGGHGRGRYTA</sequence>
<evidence type="ECO:0000256" key="1">
    <source>
        <dbReference type="ARBA" id="ARBA00022801"/>
    </source>
</evidence>
<dbReference type="InterPro" id="IPR029016">
    <property type="entry name" value="GAF-like_dom_sf"/>
</dbReference>
<feature type="region of interest" description="Disordered" evidence="2">
    <location>
        <begin position="1"/>
        <end position="69"/>
    </location>
</feature>
<dbReference type="Gene3D" id="3.30.450.40">
    <property type="match status" value="1"/>
</dbReference>
<comment type="caution">
    <text evidence="4">The sequence shown here is derived from an EMBL/GenBank/DDBJ whole genome shotgun (WGS) entry which is preliminary data.</text>
</comment>
<evidence type="ECO:0000259" key="3">
    <source>
        <dbReference type="SMART" id="SM00331"/>
    </source>
</evidence>
<feature type="domain" description="PPM-type phosphatase" evidence="3">
    <location>
        <begin position="348"/>
        <end position="569"/>
    </location>
</feature>
<keyword evidence="5" id="KW-1185">Reference proteome</keyword>
<proteinExistence type="predicted"/>
<dbReference type="PANTHER" id="PTHR43156:SF2">
    <property type="entry name" value="STAGE II SPORULATION PROTEIN E"/>
    <property type="match status" value="1"/>
</dbReference>
<reference evidence="4 5" key="1">
    <citation type="submission" date="2019-07" db="EMBL/GenBank/DDBJ databases">
        <title>New species of Amycolatopsis and Streptomyces.</title>
        <authorList>
            <person name="Duangmal K."/>
            <person name="Teo W.F.A."/>
            <person name="Lipun K."/>
        </authorList>
    </citation>
    <scope>NUCLEOTIDE SEQUENCE [LARGE SCALE GENOMIC DNA]</scope>
    <source>
        <strain evidence="4 5">JCM 30562</strain>
    </source>
</reference>
<dbReference type="InterPro" id="IPR001932">
    <property type="entry name" value="PPM-type_phosphatase-like_dom"/>
</dbReference>
<protein>
    <submittedName>
        <fullName evidence="4">Serine/threonine-protein phosphatase</fullName>
    </submittedName>
</protein>
<dbReference type="Gene3D" id="3.60.40.10">
    <property type="entry name" value="PPM-type phosphatase domain"/>
    <property type="match status" value="1"/>
</dbReference>
<dbReference type="SUPFAM" id="SSF81606">
    <property type="entry name" value="PP2C-like"/>
    <property type="match status" value="1"/>
</dbReference>
<dbReference type="InterPro" id="IPR052016">
    <property type="entry name" value="Bact_Sigma-Reg"/>
</dbReference>
<dbReference type="GO" id="GO:0016791">
    <property type="term" value="F:phosphatase activity"/>
    <property type="evidence" value="ECO:0007669"/>
    <property type="project" value="TreeGrafter"/>
</dbReference>
<dbReference type="OrthoDB" id="5241041at2"/>
<evidence type="ECO:0000256" key="2">
    <source>
        <dbReference type="SAM" id="MobiDB-lite"/>
    </source>
</evidence>
<dbReference type="SMART" id="SM00331">
    <property type="entry name" value="PP2C_SIG"/>
    <property type="match status" value="1"/>
</dbReference>
<dbReference type="Pfam" id="PF07228">
    <property type="entry name" value="SpoIIE"/>
    <property type="match status" value="1"/>
</dbReference>
<keyword evidence="1" id="KW-0378">Hydrolase</keyword>
<evidence type="ECO:0000313" key="5">
    <source>
        <dbReference type="Proteomes" id="UP000318578"/>
    </source>
</evidence>
<dbReference type="SUPFAM" id="SSF55781">
    <property type="entry name" value="GAF domain-like"/>
    <property type="match status" value="1"/>
</dbReference>
<dbReference type="EMBL" id="VJZA01000019">
    <property type="protein sequence ID" value="TVT22296.1"/>
    <property type="molecule type" value="Genomic_DNA"/>
</dbReference>
<dbReference type="PANTHER" id="PTHR43156">
    <property type="entry name" value="STAGE II SPORULATION PROTEIN E-RELATED"/>
    <property type="match status" value="1"/>
</dbReference>
<name>A0A558ADG3_9PSEU</name>
<accession>A0A558ADG3</accession>
<organism evidence="4 5">
    <name type="scientific">Amycolatopsis acidiphila</name>
    <dbReference type="NCBI Taxonomy" id="715473"/>
    <lineage>
        <taxon>Bacteria</taxon>
        <taxon>Bacillati</taxon>
        <taxon>Actinomycetota</taxon>
        <taxon>Actinomycetes</taxon>
        <taxon>Pseudonocardiales</taxon>
        <taxon>Pseudonocardiaceae</taxon>
        <taxon>Amycolatopsis</taxon>
    </lineage>
</organism>
<dbReference type="AlphaFoldDB" id="A0A558ADG3"/>
<gene>
    <name evidence="4" type="ORF">FNH06_14050</name>
</gene>